<evidence type="ECO:0000256" key="1">
    <source>
        <dbReference type="SAM" id="MobiDB-lite"/>
    </source>
</evidence>
<evidence type="ECO:0000256" key="2">
    <source>
        <dbReference type="SAM" id="Phobius"/>
    </source>
</evidence>
<protein>
    <submittedName>
        <fullName evidence="4">Dynamin family protein</fullName>
    </submittedName>
</protein>
<dbReference type="Pfam" id="PF00350">
    <property type="entry name" value="Dynamin_N"/>
    <property type="match status" value="1"/>
</dbReference>
<accession>A0AAX3EQQ0</accession>
<feature type="compositionally biased region" description="Low complexity" evidence="1">
    <location>
        <begin position="623"/>
        <end position="638"/>
    </location>
</feature>
<keyword evidence="2" id="KW-1133">Transmembrane helix</keyword>
<feature type="compositionally biased region" description="Basic and acidic residues" evidence="1">
    <location>
        <begin position="611"/>
        <end position="622"/>
    </location>
</feature>
<dbReference type="AlphaFoldDB" id="A0AAX3EQQ0"/>
<dbReference type="InterPro" id="IPR051943">
    <property type="entry name" value="TRAFAC_Dynamin-like_GTPase"/>
</dbReference>
<dbReference type="SUPFAM" id="SSF52540">
    <property type="entry name" value="P-loop containing nucleoside triphosphate hydrolases"/>
    <property type="match status" value="1"/>
</dbReference>
<dbReference type="PANTHER" id="PTHR43681">
    <property type="entry name" value="TRANSMEMBRANE GTPASE FZO"/>
    <property type="match status" value="1"/>
</dbReference>
<dbReference type="InterPro" id="IPR045063">
    <property type="entry name" value="Dynamin_N"/>
</dbReference>
<feature type="region of interest" description="Disordered" evidence="1">
    <location>
        <begin position="604"/>
        <end position="638"/>
    </location>
</feature>
<reference evidence="4" key="1">
    <citation type="submission" date="2022-07" db="EMBL/GenBank/DDBJ databases">
        <authorList>
            <person name="Wu T."/>
        </authorList>
    </citation>
    <scope>NUCLEOTIDE SEQUENCE</scope>
    <source>
        <strain evidence="4">SD-1</strain>
    </source>
</reference>
<gene>
    <name evidence="4" type="ORF">NL394_17135</name>
</gene>
<dbReference type="RefSeq" id="WP_193786413.1">
    <property type="nucleotide sequence ID" value="NZ_CP043010.1"/>
</dbReference>
<feature type="transmembrane region" description="Helical" evidence="2">
    <location>
        <begin position="469"/>
        <end position="498"/>
    </location>
</feature>
<organism evidence="4 5">
    <name type="scientific">Paenarthrobacter ureafaciens</name>
    <dbReference type="NCBI Taxonomy" id="37931"/>
    <lineage>
        <taxon>Bacteria</taxon>
        <taxon>Bacillati</taxon>
        <taxon>Actinomycetota</taxon>
        <taxon>Actinomycetes</taxon>
        <taxon>Micrococcales</taxon>
        <taxon>Micrococcaceae</taxon>
        <taxon>Paenarthrobacter</taxon>
    </lineage>
</organism>
<dbReference type="PANTHER" id="PTHR43681:SF1">
    <property type="entry name" value="SARCALUMENIN"/>
    <property type="match status" value="1"/>
</dbReference>
<dbReference type="InterPro" id="IPR027417">
    <property type="entry name" value="P-loop_NTPase"/>
</dbReference>
<feature type="domain" description="Dynamin N-terminal" evidence="3">
    <location>
        <begin position="38"/>
        <end position="205"/>
    </location>
</feature>
<proteinExistence type="predicted"/>
<sequence length="638" mass="69530">MATLVEQGMELVGAGERNDLRRRLEQTRRRLLDPSVRVIVVGEFKQGKSQLINALVNAPVCPVDDDVATSVPTVVKHGDAPSASVLVAKGPQVPEQDPATHAVPAGSDQLERRPVNINELAAYVSEAGNPGNAKNLAAAEVALPRQLLAGGLTLVDSPGVGGLGSSHTLTTLTALPSAHAVLFVSDASQEYTEPEIRFLRQAMRVSPNVLAALTKTDLYPSWRQIEALDRQHLSEVGPGIPLFPVSSELRLQAARLKDKELNDESGFPALITSLRNDVVGKAATLRRRSVAQDLLTVTEHLRLSLQSELSALENPEGTPQMIADLQAAKQEADALRKRSSRWQTTLNDGIGDLIADMEYDLRDRLRRIQREAETAIDQGDPGPAWDQFTVWLEQSTAAAISDTFIWTSERSQWLALQVAEHFSEEVVALPLTNVADTGGVLDPVGEMPTMEDGRLGPLQKLLIGMRGSYGGVLMFGLLTGIFGMALINPLSVGAGLMLGRKAYREEKEARLKRRQAEAKTLVRKQIDDIVFQVGKQLKDRLRMVQRETRDHFTEIADEHHRSLTDSVAAAQKAAATYAVERDLRMKEIRTQLKTVDALHQAATQLQGSAVDARHPAPEKRPAAPEQQQASQATAVRAG</sequence>
<dbReference type="Proteomes" id="UP001163293">
    <property type="component" value="Chromosome"/>
</dbReference>
<evidence type="ECO:0000313" key="5">
    <source>
        <dbReference type="Proteomes" id="UP001163293"/>
    </source>
</evidence>
<keyword evidence="5" id="KW-1185">Reference proteome</keyword>
<evidence type="ECO:0000313" key="4">
    <source>
        <dbReference type="EMBL" id="UYV99827.1"/>
    </source>
</evidence>
<dbReference type="Gene3D" id="3.40.50.300">
    <property type="entry name" value="P-loop containing nucleotide triphosphate hydrolases"/>
    <property type="match status" value="1"/>
</dbReference>
<name>A0AAX3EQQ0_PAEUR</name>
<evidence type="ECO:0000259" key="3">
    <source>
        <dbReference type="Pfam" id="PF00350"/>
    </source>
</evidence>
<dbReference type="EMBL" id="CP101185">
    <property type="protein sequence ID" value="UYV99827.1"/>
    <property type="molecule type" value="Genomic_DNA"/>
</dbReference>
<keyword evidence="2" id="KW-0472">Membrane</keyword>
<keyword evidence="2" id="KW-0812">Transmembrane</keyword>